<accession>A0A645DKW2</accession>
<dbReference type="SUPFAM" id="SSF88723">
    <property type="entry name" value="PIN domain-like"/>
    <property type="match status" value="1"/>
</dbReference>
<dbReference type="AlphaFoldDB" id="A0A645DKW2"/>
<dbReference type="EMBL" id="VSSQ01036662">
    <property type="protein sequence ID" value="MPM89192.1"/>
    <property type="molecule type" value="Genomic_DNA"/>
</dbReference>
<dbReference type="InterPro" id="IPR029060">
    <property type="entry name" value="PIN-like_dom_sf"/>
</dbReference>
<evidence type="ECO:0000313" key="2">
    <source>
        <dbReference type="EMBL" id="MPM89192.1"/>
    </source>
</evidence>
<protein>
    <recommendedName>
        <fullName evidence="1">VapC9 PIN-like domain-containing protein</fullName>
    </recommendedName>
</protein>
<evidence type="ECO:0000259" key="1">
    <source>
        <dbReference type="Pfam" id="PF18477"/>
    </source>
</evidence>
<gene>
    <name evidence="2" type="ORF">SDC9_136300</name>
</gene>
<proteinExistence type="predicted"/>
<dbReference type="CDD" id="cd09879">
    <property type="entry name" value="PIN_VapC_AF0591-like"/>
    <property type="match status" value="1"/>
</dbReference>
<dbReference type="Pfam" id="PF18477">
    <property type="entry name" value="PIN_9"/>
    <property type="match status" value="1"/>
</dbReference>
<comment type="caution">
    <text evidence="2">The sequence shown here is derived from an EMBL/GenBank/DDBJ whole genome shotgun (WGS) entry which is preliminary data.</text>
</comment>
<reference evidence="2" key="1">
    <citation type="submission" date="2019-08" db="EMBL/GenBank/DDBJ databases">
        <authorList>
            <person name="Kucharzyk K."/>
            <person name="Murdoch R.W."/>
            <person name="Higgins S."/>
            <person name="Loffler F."/>
        </authorList>
    </citation>
    <scope>NUCLEOTIDE SEQUENCE</scope>
</reference>
<sequence>MQTVVLDTNALLMPFETKLNIDIEVRNLIGECRFVVPGPIVGELKRLDNKFSKVALSLARRYEVLKTEKTGDEAVIEAALLTSGYVLTNDKELRRKLRKLGVPLIYLRSGTHLVLERF</sequence>
<dbReference type="InterPro" id="IPR041120">
    <property type="entry name" value="PIN_9"/>
</dbReference>
<feature type="domain" description="VapC9 PIN-like" evidence="1">
    <location>
        <begin position="4"/>
        <end position="109"/>
    </location>
</feature>
<name>A0A645DKW2_9ZZZZ</name>
<organism evidence="2">
    <name type="scientific">bioreactor metagenome</name>
    <dbReference type="NCBI Taxonomy" id="1076179"/>
    <lineage>
        <taxon>unclassified sequences</taxon>
        <taxon>metagenomes</taxon>
        <taxon>ecological metagenomes</taxon>
    </lineage>
</organism>
<dbReference type="Gene3D" id="3.40.50.1010">
    <property type="entry name" value="5'-nuclease"/>
    <property type="match status" value="1"/>
</dbReference>